<keyword evidence="5" id="KW-1185">Reference proteome</keyword>
<name>A0A1I7X4N3_HETBA</name>
<evidence type="ECO:0000256" key="2">
    <source>
        <dbReference type="ARBA" id="ARBA00022525"/>
    </source>
</evidence>
<evidence type="ECO:0000313" key="5">
    <source>
        <dbReference type="Proteomes" id="UP000095283"/>
    </source>
</evidence>
<protein>
    <submittedName>
        <fullName evidence="6">VWFA domain-containing protein</fullName>
    </submittedName>
</protein>
<dbReference type="InterPro" id="IPR056861">
    <property type="entry name" value="HMCN1-like_VWA"/>
</dbReference>
<evidence type="ECO:0000256" key="3">
    <source>
        <dbReference type="ARBA" id="ARBA00022729"/>
    </source>
</evidence>
<organism evidence="5 6">
    <name type="scientific">Heterorhabditis bacteriophora</name>
    <name type="common">Entomopathogenic nematode worm</name>
    <dbReference type="NCBI Taxonomy" id="37862"/>
    <lineage>
        <taxon>Eukaryota</taxon>
        <taxon>Metazoa</taxon>
        <taxon>Ecdysozoa</taxon>
        <taxon>Nematoda</taxon>
        <taxon>Chromadorea</taxon>
        <taxon>Rhabditida</taxon>
        <taxon>Rhabditina</taxon>
        <taxon>Rhabditomorpha</taxon>
        <taxon>Strongyloidea</taxon>
        <taxon>Heterorhabditidae</taxon>
        <taxon>Heterorhabditis</taxon>
    </lineage>
</organism>
<dbReference type="Pfam" id="PF25106">
    <property type="entry name" value="VWA_4"/>
    <property type="match status" value="1"/>
</dbReference>
<evidence type="ECO:0000256" key="1">
    <source>
        <dbReference type="ARBA" id="ARBA00004613"/>
    </source>
</evidence>
<evidence type="ECO:0000313" key="6">
    <source>
        <dbReference type="WBParaSite" id="Hba_12378"/>
    </source>
</evidence>
<reference evidence="6" key="1">
    <citation type="submission" date="2016-11" db="UniProtKB">
        <authorList>
            <consortium name="WormBaseParasite"/>
        </authorList>
    </citation>
    <scope>IDENTIFICATION</scope>
</reference>
<keyword evidence="3" id="KW-0732">Signal</keyword>
<accession>A0A1I7X4N3</accession>
<dbReference type="AlphaFoldDB" id="A0A1I7X4N3"/>
<comment type="subcellular location">
    <subcellularLocation>
        <location evidence="1">Secreted</location>
    </subcellularLocation>
</comment>
<dbReference type="WBParaSite" id="Hba_12378">
    <property type="protein sequence ID" value="Hba_12378"/>
    <property type="gene ID" value="Hba_12378"/>
</dbReference>
<dbReference type="Proteomes" id="UP000095283">
    <property type="component" value="Unplaced"/>
</dbReference>
<sequence>MNRYPLKLMIPCCASFALIQSYISARQVSGPSVVIRAVVFKKNPINWANIILFRPMLHGRLLCLALWAFVIPWSISQRTSLSSKPASSDDVTGKSSLTFVFDITGSMFDDLVQVREGARKIFQTVMSQREKLIYNYIMVPFHDPREFLVFSNS</sequence>
<feature type="domain" description="Hemicentin-1-like von Willebrand factor A" evidence="4">
    <location>
        <begin position="96"/>
        <end position="145"/>
    </location>
</feature>
<evidence type="ECO:0000259" key="4">
    <source>
        <dbReference type="Pfam" id="PF25106"/>
    </source>
</evidence>
<proteinExistence type="predicted"/>
<keyword evidence="2" id="KW-0964">Secreted</keyword>